<evidence type="ECO:0000313" key="2">
    <source>
        <dbReference type="Proteomes" id="UP001165667"/>
    </source>
</evidence>
<sequence>MAQKTLFFVQPYVVRKHKLMASGAQTYLSSGEALEAGVDLARRRAGIVVMSQSYDTERQVMSRPTVLRIHGRVPDDWTIALRQAA</sequence>
<evidence type="ECO:0000313" key="1">
    <source>
        <dbReference type="EMBL" id="MCW6511965.1"/>
    </source>
</evidence>
<protein>
    <submittedName>
        <fullName evidence="1">Uncharacterized protein</fullName>
    </submittedName>
</protein>
<keyword evidence="2" id="KW-1185">Reference proteome</keyword>
<reference evidence="1" key="1">
    <citation type="submission" date="2022-05" db="EMBL/GenBank/DDBJ databases">
        <authorList>
            <person name="Pankratov T."/>
        </authorList>
    </citation>
    <scope>NUCLEOTIDE SEQUENCE</scope>
    <source>
        <strain evidence="1">BP6-180914</strain>
    </source>
</reference>
<dbReference type="Proteomes" id="UP001165667">
    <property type="component" value="Unassembled WGS sequence"/>
</dbReference>
<dbReference type="EMBL" id="JAMOIM010000037">
    <property type="protein sequence ID" value="MCW6511965.1"/>
    <property type="molecule type" value="Genomic_DNA"/>
</dbReference>
<comment type="caution">
    <text evidence="1">The sequence shown here is derived from an EMBL/GenBank/DDBJ whole genome shotgun (WGS) entry which is preliminary data.</text>
</comment>
<accession>A0AA41Z7Y2</accession>
<organism evidence="1 2">
    <name type="scientific">Lichenifustis flavocetrariae</name>
    <dbReference type="NCBI Taxonomy" id="2949735"/>
    <lineage>
        <taxon>Bacteria</taxon>
        <taxon>Pseudomonadati</taxon>
        <taxon>Pseudomonadota</taxon>
        <taxon>Alphaproteobacteria</taxon>
        <taxon>Hyphomicrobiales</taxon>
        <taxon>Lichenihabitantaceae</taxon>
        <taxon>Lichenifustis</taxon>
    </lineage>
</organism>
<name>A0AA41Z7Y2_9HYPH</name>
<gene>
    <name evidence="1" type="ORF">M8523_28845</name>
</gene>
<dbReference type="AlphaFoldDB" id="A0AA41Z7Y2"/>
<dbReference type="RefSeq" id="WP_282588344.1">
    <property type="nucleotide sequence ID" value="NZ_JAMOIM010000037.1"/>
</dbReference>
<proteinExistence type="predicted"/>